<evidence type="ECO:0000256" key="2">
    <source>
        <dbReference type="ARBA" id="ARBA00005940"/>
    </source>
</evidence>
<accession>A0A2T4ZD09</accession>
<dbReference type="EMBL" id="PZZP01000001">
    <property type="protein sequence ID" value="PTM59773.1"/>
    <property type="molecule type" value="Genomic_DNA"/>
</dbReference>
<feature type="active site" description="Nucleophile" evidence="7">
    <location>
        <position position="313"/>
    </location>
</feature>
<evidence type="ECO:0000256" key="9">
    <source>
        <dbReference type="PIRSR" id="PIRSR001084-3"/>
    </source>
</evidence>
<protein>
    <recommendedName>
        <fullName evidence="3 6">Beta-galactosidase</fullName>
        <shortName evidence="6">Beta-gal</shortName>
        <ecNumber evidence="3 6">3.2.1.23</ecNumber>
    </recommendedName>
</protein>
<feature type="active site" description="Proton donor" evidence="7">
    <location>
        <position position="156"/>
    </location>
</feature>
<dbReference type="InterPro" id="IPR003476">
    <property type="entry name" value="Glyco_hydro_42"/>
</dbReference>
<dbReference type="PANTHER" id="PTHR36447:SF1">
    <property type="entry name" value="BETA-GALACTOSIDASE GANA"/>
    <property type="match status" value="1"/>
</dbReference>
<reference evidence="13 14" key="1">
    <citation type="submission" date="2018-04" db="EMBL/GenBank/DDBJ databases">
        <title>Genomic Encyclopedia of Archaeal and Bacterial Type Strains, Phase II (KMG-II): from individual species to whole genera.</title>
        <authorList>
            <person name="Goeker M."/>
        </authorList>
    </citation>
    <scope>NUCLEOTIDE SEQUENCE [LARGE SCALE GENOMIC DNA]</scope>
    <source>
        <strain evidence="13 14">DSM 45169</strain>
    </source>
</reference>
<organism evidence="13 14">
    <name type="scientific">Desmospora activa DSM 45169</name>
    <dbReference type="NCBI Taxonomy" id="1121389"/>
    <lineage>
        <taxon>Bacteria</taxon>
        <taxon>Bacillati</taxon>
        <taxon>Bacillota</taxon>
        <taxon>Bacilli</taxon>
        <taxon>Bacillales</taxon>
        <taxon>Thermoactinomycetaceae</taxon>
        <taxon>Desmospora</taxon>
    </lineage>
</organism>
<dbReference type="PANTHER" id="PTHR36447">
    <property type="entry name" value="BETA-GALACTOSIDASE GANA"/>
    <property type="match status" value="1"/>
</dbReference>
<dbReference type="Gene3D" id="2.60.40.1180">
    <property type="entry name" value="Golgi alpha-mannosidase II"/>
    <property type="match status" value="1"/>
</dbReference>
<dbReference type="Proteomes" id="UP000241639">
    <property type="component" value="Unassembled WGS sequence"/>
</dbReference>
<dbReference type="Pfam" id="PF08532">
    <property type="entry name" value="Glyco_hydro_42M"/>
    <property type="match status" value="1"/>
</dbReference>
<feature type="binding site" evidence="9">
    <location>
        <position position="161"/>
    </location>
    <ligand>
        <name>Zn(2+)</name>
        <dbReference type="ChEBI" id="CHEBI:29105"/>
    </ligand>
</feature>
<dbReference type="SUPFAM" id="SSF51011">
    <property type="entry name" value="Glycosyl hydrolase domain"/>
    <property type="match status" value="1"/>
</dbReference>
<feature type="binding site" evidence="9">
    <location>
        <position position="163"/>
    </location>
    <ligand>
        <name>Zn(2+)</name>
        <dbReference type="ChEBI" id="CHEBI:29105"/>
    </ligand>
</feature>
<dbReference type="GO" id="GO:0046872">
    <property type="term" value="F:metal ion binding"/>
    <property type="evidence" value="ECO:0007669"/>
    <property type="project" value="UniProtKB-KW"/>
</dbReference>
<feature type="binding site" evidence="8">
    <location>
        <position position="155"/>
    </location>
    <ligand>
        <name>substrate</name>
    </ligand>
</feature>
<keyword evidence="9" id="KW-0479">Metal-binding</keyword>
<dbReference type="SUPFAM" id="SSF51445">
    <property type="entry name" value="(Trans)glycosidases"/>
    <property type="match status" value="1"/>
</dbReference>
<evidence type="ECO:0000313" key="13">
    <source>
        <dbReference type="EMBL" id="PTM59773.1"/>
    </source>
</evidence>
<keyword evidence="4 6" id="KW-0378">Hydrolase</keyword>
<dbReference type="InterPro" id="IPR013739">
    <property type="entry name" value="Beta_galactosidase_C"/>
</dbReference>
<sequence>MAYPPISPKVPHMLHGADYNPDQWQEYPEVLQEDIRLMKKARCNVMSVGIFAWSSLEPEEGHFTFAWLDRVLDTFAENGIYAFLATPSGARPAWMSAKYPEVLRVEANRVRNLHGKRHNHCFTSPVYREKVAIINQKLAERYAHHPAVIGWHISNEYGGDCHCDYCQGAFRQWLMKKYGTLEKLNHAWWAHFWSHTYTDWEQIESPAPHGEDGVHGLNLDWKRFVTDQTVDFCHHEIAPLRKENPDLPITTNFMTMFVGLNYWKFVDLLDVISWDSYPTWHGEQGETALAPAIAFVHDIKRSLKGGQPFMLMESTPSMTNWQAISKLKRPGMHLLSSIQAVAHGSDTVQYFQWRKSRGSFEKFHGAVVDHDGRDDTRVFEDVTHVGETLEKLSDVVGTTVKPEVAIIFDWENRWAIEDAKGPRNSGIHYEETVKQFYRPLWEQGISVDVIDMDIDFSRYKLIIAPMLYMLRPGVAEKIEQFVAQGGTFVTTYWSGIVDENDLCFLGGFPEPLRKTLGIRSEEIDSLYNWDRNGIMMTGGNKLGLNGTYEAHELCDLIHLEGAEALAVYERDFYAGRPALTVNTYGKGKAYYVASRNKEPFYTDFLTKLMQQHDIAQVIPTDLPPGVTAQLRTDGTHDYIFLLNFSEEERTVLLDDDNYTDVLDGQLVEQELTLSTYGVCVLKRLARYGVGMGKVSK</sequence>
<dbReference type="CDD" id="cd03143">
    <property type="entry name" value="A4_beta-galactosidase_middle_domain"/>
    <property type="match status" value="1"/>
</dbReference>
<dbReference type="InterPro" id="IPR029062">
    <property type="entry name" value="Class_I_gatase-like"/>
</dbReference>
<dbReference type="RefSeq" id="WP_107727019.1">
    <property type="nucleotide sequence ID" value="NZ_PZZP01000001.1"/>
</dbReference>
<dbReference type="InterPro" id="IPR013738">
    <property type="entry name" value="Beta_galactosidase_Trimer"/>
</dbReference>
<gene>
    <name evidence="13" type="ORF">C8J48_2404</name>
</gene>
<evidence type="ECO:0000256" key="3">
    <source>
        <dbReference type="ARBA" id="ARBA00012756"/>
    </source>
</evidence>
<dbReference type="OrthoDB" id="9800974at2"/>
<evidence type="ECO:0000259" key="10">
    <source>
        <dbReference type="Pfam" id="PF02449"/>
    </source>
</evidence>
<dbReference type="GO" id="GO:0006012">
    <property type="term" value="P:galactose metabolic process"/>
    <property type="evidence" value="ECO:0007669"/>
    <property type="project" value="InterPro"/>
</dbReference>
<evidence type="ECO:0000313" key="14">
    <source>
        <dbReference type="Proteomes" id="UP000241639"/>
    </source>
</evidence>
<evidence type="ECO:0000256" key="6">
    <source>
        <dbReference type="PIRNR" id="PIRNR001084"/>
    </source>
</evidence>
<comment type="catalytic activity">
    <reaction evidence="1 6">
        <text>Hydrolysis of terminal non-reducing beta-D-galactose residues in beta-D-galactosides.</text>
        <dbReference type="EC" id="3.2.1.23"/>
    </reaction>
</comment>
<feature type="binding site" evidence="9">
    <location>
        <position position="166"/>
    </location>
    <ligand>
        <name>Zn(2+)</name>
        <dbReference type="ChEBI" id="CHEBI:29105"/>
    </ligand>
</feature>
<dbReference type="Pfam" id="PF08533">
    <property type="entry name" value="Glyco_hydro_42C"/>
    <property type="match status" value="1"/>
</dbReference>
<dbReference type="Pfam" id="PF02449">
    <property type="entry name" value="Glyco_hydro_42"/>
    <property type="match status" value="1"/>
</dbReference>
<evidence type="ECO:0000259" key="11">
    <source>
        <dbReference type="Pfam" id="PF08532"/>
    </source>
</evidence>
<keyword evidence="9" id="KW-0862">Zinc</keyword>
<dbReference type="GO" id="GO:0009341">
    <property type="term" value="C:beta-galactosidase complex"/>
    <property type="evidence" value="ECO:0007669"/>
    <property type="project" value="InterPro"/>
</dbReference>
<dbReference type="InterPro" id="IPR013780">
    <property type="entry name" value="Glyco_hydro_b"/>
</dbReference>
<name>A0A2T4ZD09_9BACL</name>
<dbReference type="AlphaFoldDB" id="A0A2T4ZD09"/>
<evidence type="ECO:0000256" key="8">
    <source>
        <dbReference type="PIRSR" id="PIRSR001084-2"/>
    </source>
</evidence>
<feature type="binding site" evidence="8">
    <location>
        <position position="321"/>
    </location>
    <ligand>
        <name>substrate</name>
    </ligand>
</feature>
<keyword evidence="14" id="KW-1185">Reference proteome</keyword>
<evidence type="ECO:0000256" key="5">
    <source>
        <dbReference type="ARBA" id="ARBA00023295"/>
    </source>
</evidence>
<dbReference type="GO" id="GO:0004565">
    <property type="term" value="F:beta-galactosidase activity"/>
    <property type="evidence" value="ECO:0007669"/>
    <property type="project" value="UniProtKB-EC"/>
</dbReference>
<comment type="caution">
    <text evidence="13">The sequence shown here is derived from an EMBL/GenBank/DDBJ whole genome shotgun (WGS) entry which is preliminary data.</text>
</comment>
<feature type="domain" description="Beta-galactosidase C-terminal" evidence="12">
    <location>
        <begin position="625"/>
        <end position="683"/>
    </location>
</feature>
<dbReference type="Gene3D" id="3.20.20.80">
    <property type="entry name" value="Glycosidases"/>
    <property type="match status" value="1"/>
</dbReference>
<dbReference type="InterPro" id="IPR017853">
    <property type="entry name" value="GH"/>
</dbReference>
<dbReference type="SUPFAM" id="SSF52317">
    <property type="entry name" value="Class I glutamine amidotransferase-like"/>
    <property type="match status" value="1"/>
</dbReference>
<comment type="similarity">
    <text evidence="2 6">Belongs to the glycosyl hydrolase 42 family.</text>
</comment>
<proteinExistence type="inferred from homology"/>
<evidence type="ECO:0000259" key="12">
    <source>
        <dbReference type="Pfam" id="PF08533"/>
    </source>
</evidence>
<feature type="domain" description="Glycoside hydrolase family 42 N-terminal" evidence="10">
    <location>
        <begin position="18"/>
        <end position="392"/>
    </location>
</feature>
<dbReference type="EC" id="3.2.1.23" evidence="3 6"/>
<feature type="binding site" evidence="8">
    <location>
        <position position="117"/>
    </location>
    <ligand>
        <name>substrate</name>
    </ligand>
</feature>
<evidence type="ECO:0000256" key="4">
    <source>
        <dbReference type="ARBA" id="ARBA00022801"/>
    </source>
</evidence>
<feature type="binding site" evidence="9">
    <location>
        <position position="121"/>
    </location>
    <ligand>
        <name>Zn(2+)</name>
        <dbReference type="ChEBI" id="CHEBI:29105"/>
    </ligand>
</feature>
<dbReference type="InterPro" id="IPR013529">
    <property type="entry name" value="Glyco_hydro_42_N"/>
</dbReference>
<evidence type="ECO:0000256" key="1">
    <source>
        <dbReference type="ARBA" id="ARBA00001412"/>
    </source>
</evidence>
<dbReference type="Gene3D" id="3.40.50.880">
    <property type="match status" value="1"/>
</dbReference>
<evidence type="ECO:0000256" key="7">
    <source>
        <dbReference type="PIRSR" id="PIRSR001084-1"/>
    </source>
</evidence>
<feature type="domain" description="Beta-galactosidase trimerisation" evidence="11">
    <location>
        <begin position="403"/>
        <end position="614"/>
    </location>
</feature>
<keyword evidence="5 6" id="KW-0326">Glycosidase</keyword>
<dbReference type="PIRSF" id="PIRSF001084">
    <property type="entry name" value="B-galactosidase"/>
    <property type="match status" value="1"/>
</dbReference>